<reference evidence="3 4" key="1">
    <citation type="journal article" date="2012" name="Genome Biol.">
        <title>The genome of the polar eukaryotic microalga coccomyxa subellipsoidea reveals traits of cold adaptation.</title>
        <authorList>
            <person name="Blanc G."/>
            <person name="Agarkova I."/>
            <person name="Grimwood J."/>
            <person name="Kuo A."/>
            <person name="Brueggeman A."/>
            <person name="Dunigan D."/>
            <person name="Gurnon J."/>
            <person name="Ladunga I."/>
            <person name="Lindquist E."/>
            <person name="Lucas S."/>
            <person name="Pangilinan J."/>
            <person name="Proschold T."/>
            <person name="Salamov A."/>
            <person name="Schmutz J."/>
            <person name="Weeks D."/>
            <person name="Yamada T."/>
            <person name="Claverie J.M."/>
            <person name="Grigoriev I."/>
            <person name="Van Etten J."/>
            <person name="Lomsadze A."/>
            <person name="Borodovsky M."/>
        </authorList>
    </citation>
    <scope>NUCLEOTIDE SEQUENCE [LARGE SCALE GENOMIC DNA]</scope>
    <source>
        <strain evidence="3 4">C-169</strain>
    </source>
</reference>
<dbReference type="RefSeq" id="XP_005646532.1">
    <property type="nucleotide sequence ID" value="XM_005646475.1"/>
</dbReference>
<keyword evidence="1" id="KW-0175">Coiled coil</keyword>
<evidence type="ECO:0000313" key="4">
    <source>
        <dbReference type="Proteomes" id="UP000007264"/>
    </source>
</evidence>
<feature type="region of interest" description="Disordered" evidence="2">
    <location>
        <begin position="1"/>
        <end position="100"/>
    </location>
</feature>
<proteinExistence type="predicted"/>
<dbReference type="InterPro" id="IPR040265">
    <property type="entry name" value="CHUP1/IPGA1-like"/>
</dbReference>
<dbReference type="EMBL" id="AGSI01000011">
    <property type="protein sequence ID" value="EIE21988.1"/>
    <property type="molecule type" value="Genomic_DNA"/>
</dbReference>
<dbReference type="eggNOG" id="ENOG502QPSI">
    <property type="taxonomic scope" value="Eukaryota"/>
</dbReference>
<protein>
    <submittedName>
        <fullName evidence="3">Uncharacterized protein</fullName>
    </submittedName>
</protein>
<dbReference type="PANTHER" id="PTHR31342:SF16">
    <property type="entry name" value="TALIN_MIDDLE DOMAIN-CONTAINING PROTEIN"/>
    <property type="match status" value="1"/>
</dbReference>
<feature type="compositionally biased region" description="Basic residues" evidence="2">
    <location>
        <begin position="72"/>
        <end position="87"/>
    </location>
</feature>
<sequence>MAAQPSTAESAGEPCVGTPLGQGSAGPAGGDSAAVEALPAAKILPEQDRPVLLTPRTPREDAGGSAPGSVGKRVRDRASSRLRRHMPGKGGGALADAATPAERIKPNPQVESLFSELSKAIPCGFMTQDFSNAAEASTDKSVHSAANLSPEQLELVKSDAERHASLITSLSKAISDFTAPDMTTLVEYVRDTSARLGVIMANEAAVLEQFPTWPQGKWDSLCEAGEAYSELSQYARKEKQWLLQRGTCDEEVQKIEAFVDRVRSRTQLLEAKQGASEAHWQLQGIPWDGSVYRAVRVNSLHLATLYMSRVLFEVASLEKEAALPHQACLRHLAASIRVCHKIHDLAGGFEQGQSELFDKVRRLAKYYLRVMDASWFSETDQQ</sequence>
<evidence type="ECO:0000256" key="2">
    <source>
        <dbReference type="SAM" id="MobiDB-lite"/>
    </source>
</evidence>
<dbReference type="Proteomes" id="UP000007264">
    <property type="component" value="Unassembled WGS sequence"/>
</dbReference>
<dbReference type="PANTHER" id="PTHR31342">
    <property type="entry name" value="PROTEIN CHUP1, CHLOROPLASTIC"/>
    <property type="match status" value="1"/>
</dbReference>
<comment type="caution">
    <text evidence="3">The sequence shown here is derived from an EMBL/GenBank/DDBJ whole genome shotgun (WGS) entry which is preliminary data.</text>
</comment>
<accession>I0YUB9</accession>
<organism evidence="3 4">
    <name type="scientific">Coccomyxa subellipsoidea (strain C-169)</name>
    <name type="common">Green microalga</name>
    <dbReference type="NCBI Taxonomy" id="574566"/>
    <lineage>
        <taxon>Eukaryota</taxon>
        <taxon>Viridiplantae</taxon>
        <taxon>Chlorophyta</taxon>
        <taxon>core chlorophytes</taxon>
        <taxon>Trebouxiophyceae</taxon>
        <taxon>Trebouxiophyceae incertae sedis</taxon>
        <taxon>Coccomyxaceae</taxon>
        <taxon>Coccomyxa</taxon>
        <taxon>Coccomyxa subellipsoidea</taxon>
    </lineage>
</organism>
<dbReference type="OrthoDB" id="1922539at2759"/>
<evidence type="ECO:0000313" key="3">
    <source>
        <dbReference type="EMBL" id="EIE21988.1"/>
    </source>
</evidence>
<dbReference type="AlphaFoldDB" id="I0YUB9"/>
<dbReference type="GeneID" id="17040083"/>
<evidence type="ECO:0000256" key="1">
    <source>
        <dbReference type="ARBA" id="ARBA00023054"/>
    </source>
</evidence>
<name>I0YUB9_COCSC</name>
<dbReference type="KEGG" id="csl:COCSUDRAFT_53920"/>
<gene>
    <name evidence="3" type="ORF">COCSUDRAFT_53920</name>
</gene>
<keyword evidence="4" id="KW-1185">Reference proteome</keyword>